<feature type="compositionally biased region" description="Low complexity" evidence="1">
    <location>
        <begin position="273"/>
        <end position="285"/>
    </location>
</feature>
<dbReference type="AlphaFoldDB" id="A0A4V6DH71"/>
<feature type="compositionally biased region" description="Pro residues" evidence="1">
    <location>
        <begin position="286"/>
        <end position="315"/>
    </location>
</feature>
<dbReference type="STRING" id="1306861.A0A4V6DH71"/>
<protein>
    <submittedName>
        <fullName evidence="2">Uncharacterized protein</fullName>
    </submittedName>
</protein>
<gene>
    <name evidence="2" type="ORF">CTA1_9512</name>
</gene>
<feature type="region of interest" description="Disordered" evidence="1">
    <location>
        <begin position="273"/>
        <end position="318"/>
    </location>
</feature>
<evidence type="ECO:0000313" key="3">
    <source>
        <dbReference type="Proteomes" id="UP000310108"/>
    </source>
</evidence>
<accession>A0A4V6DH71</accession>
<dbReference type="Proteomes" id="UP000310108">
    <property type="component" value="Unassembled WGS sequence"/>
</dbReference>
<reference evidence="2 3" key="1">
    <citation type="journal article" date="2019" name="PLoS ONE">
        <title>Comparative genome analysis indicates high evolutionary potential of pathogenicity genes in Colletotrichum tanaceti.</title>
        <authorList>
            <person name="Lelwala R.V."/>
            <person name="Korhonen P.K."/>
            <person name="Young N.D."/>
            <person name="Scott J.B."/>
            <person name="Ades P.A."/>
            <person name="Gasser R.B."/>
            <person name="Taylor P.W.J."/>
        </authorList>
    </citation>
    <scope>NUCLEOTIDE SEQUENCE [LARGE SCALE GENOMIC DNA]</scope>
    <source>
        <strain evidence="2">BRIP57314</strain>
    </source>
</reference>
<keyword evidence="3" id="KW-1185">Reference proteome</keyword>
<organism evidence="2 3">
    <name type="scientific">Colletotrichum tanaceti</name>
    <dbReference type="NCBI Taxonomy" id="1306861"/>
    <lineage>
        <taxon>Eukaryota</taxon>
        <taxon>Fungi</taxon>
        <taxon>Dikarya</taxon>
        <taxon>Ascomycota</taxon>
        <taxon>Pezizomycotina</taxon>
        <taxon>Sordariomycetes</taxon>
        <taxon>Hypocreomycetidae</taxon>
        <taxon>Glomerellales</taxon>
        <taxon>Glomerellaceae</taxon>
        <taxon>Colletotrichum</taxon>
        <taxon>Colletotrichum destructivum species complex</taxon>
    </lineage>
</organism>
<proteinExistence type="predicted"/>
<sequence length="515" mass="55251">MAVISSLSQLTAHQKHMCDDLLTVLGCRNHPIEAPTIDQTRDEFWNRVFKSGWNTSKPNIAPAQLQKRTNEESALIIGTLSEDVPKNGTIPSYRRAGQPVLLKVSMKIDPQFDVAVASFFWVDQQGHRDSELSNAPIDIEGNLTLKEASIEVGLHYDANEMERVGSWNWAKIVHWGRARLINLAQGKPIVADEDVEEVKRWLDLLTLGKYPELYTTGKVAENVKELLMDMAYQRTPDGGQVAYNDQGAVCSHLRSAKFRRQYFRGEACYLVPSTTTNGPPTSASAPPTPTRAPTRAPPTPTSAPPPPPPSPPPPEQNALCSLEKQVGADTTTCFPTTGFSTTAGTTYGFSFDVDAGMLVSIQTGSTGEGYHQSRGPWTGTFYAESGSALEICATGTGSSGSLPLTFAITEEPSQPVKAPPGKEVFRLDEKVAAGATSCFPTTGLSIREGDYGFSYTTTDGVIVQIGDSSAGPKYFSGNRASGAGLMYIDFSGGSISTCATNSGSAETSLSLSLTQ</sequence>
<dbReference type="EMBL" id="PJEX01000099">
    <property type="protein sequence ID" value="TKW55416.1"/>
    <property type="molecule type" value="Genomic_DNA"/>
</dbReference>
<evidence type="ECO:0000256" key="1">
    <source>
        <dbReference type="SAM" id="MobiDB-lite"/>
    </source>
</evidence>
<comment type="caution">
    <text evidence="2">The sequence shown here is derived from an EMBL/GenBank/DDBJ whole genome shotgun (WGS) entry which is preliminary data.</text>
</comment>
<evidence type="ECO:0000313" key="2">
    <source>
        <dbReference type="EMBL" id="TKW55416.1"/>
    </source>
</evidence>
<name>A0A4V6DH71_9PEZI</name>